<dbReference type="InterPro" id="IPR003961">
    <property type="entry name" value="FN3_dom"/>
</dbReference>
<evidence type="ECO:0000256" key="2">
    <source>
        <dbReference type="ARBA" id="ARBA00023180"/>
    </source>
</evidence>
<reference evidence="5" key="1">
    <citation type="submission" date="2019-03" db="EMBL/GenBank/DDBJ databases">
        <title>Long read genome sequence of the mycoparasitic Pythium oligandrum ATCC 38472 isolated from sugarbeet rhizosphere.</title>
        <authorList>
            <person name="Gaulin E."/>
        </authorList>
    </citation>
    <scope>NUCLEOTIDE SEQUENCE</scope>
    <source>
        <strain evidence="5">ATCC 38472_TT</strain>
    </source>
</reference>
<dbReference type="EMBL" id="SPLM01000006">
    <property type="protein sequence ID" value="TMW66874.1"/>
    <property type="molecule type" value="Genomic_DNA"/>
</dbReference>
<keyword evidence="2" id="KW-0325">Glycoprotein</keyword>
<keyword evidence="1 3" id="KW-0732">Signal</keyword>
<dbReference type="Pfam" id="PF00149">
    <property type="entry name" value="Metallophos"/>
    <property type="match status" value="1"/>
</dbReference>
<dbReference type="Gene3D" id="3.60.21.10">
    <property type="match status" value="1"/>
</dbReference>
<dbReference type="InterPro" id="IPR004843">
    <property type="entry name" value="Calcineurin-like_PHP"/>
</dbReference>
<dbReference type="GO" id="GO:0003993">
    <property type="term" value="F:acid phosphatase activity"/>
    <property type="evidence" value="ECO:0007669"/>
    <property type="project" value="UniProtKB-EC"/>
</dbReference>
<dbReference type="InterPro" id="IPR015914">
    <property type="entry name" value="PAPs_N"/>
</dbReference>
<dbReference type="GO" id="GO:0046872">
    <property type="term" value="F:metal ion binding"/>
    <property type="evidence" value="ECO:0007669"/>
    <property type="project" value="InterPro"/>
</dbReference>
<feature type="signal peptide" evidence="3">
    <location>
        <begin position="1"/>
        <end position="19"/>
    </location>
</feature>
<dbReference type="InterPro" id="IPR029052">
    <property type="entry name" value="Metallo-depent_PP-like"/>
</dbReference>
<name>A0A8K1CPI6_PYTOL</name>
<dbReference type="PROSITE" id="PS50853">
    <property type="entry name" value="FN3"/>
    <property type="match status" value="1"/>
</dbReference>
<proteinExistence type="inferred from homology"/>
<protein>
    <recommendedName>
        <fullName evidence="3">Purple acid phosphatase</fullName>
        <ecNumber evidence="3">3.1.3.2</ecNumber>
    </recommendedName>
</protein>
<evidence type="ECO:0000256" key="3">
    <source>
        <dbReference type="RuleBase" id="RU361203"/>
    </source>
</evidence>
<dbReference type="Proteomes" id="UP000794436">
    <property type="component" value="Unassembled WGS sequence"/>
</dbReference>
<dbReference type="AlphaFoldDB" id="A0A8K1CPI6"/>
<dbReference type="EC" id="3.1.3.2" evidence="3"/>
<evidence type="ECO:0000259" key="4">
    <source>
        <dbReference type="PROSITE" id="PS50853"/>
    </source>
</evidence>
<dbReference type="InterPro" id="IPR008963">
    <property type="entry name" value="Purple_acid_Pase-like_N"/>
</dbReference>
<evidence type="ECO:0000256" key="1">
    <source>
        <dbReference type="ARBA" id="ARBA00022729"/>
    </source>
</evidence>
<comment type="catalytic activity">
    <reaction evidence="3">
        <text>a phosphate monoester + H2O = an alcohol + phosphate</text>
        <dbReference type="Rhea" id="RHEA:15017"/>
        <dbReference type="ChEBI" id="CHEBI:15377"/>
        <dbReference type="ChEBI" id="CHEBI:30879"/>
        <dbReference type="ChEBI" id="CHEBI:43474"/>
        <dbReference type="ChEBI" id="CHEBI:67140"/>
        <dbReference type="EC" id="3.1.3.2"/>
    </reaction>
</comment>
<dbReference type="InterPro" id="IPR025733">
    <property type="entry name" value="PAPs_C"/>
</dbReference>
<comment type="caution">
    <text evidence="5">The sequence shown here is derived from an EMBL/GenBank/DDBJ whole genome shotgun (WGS) entry which is preliminary data.</text>
</comment>
<organism evidence="5 6">
    <name type="scientific">Pythium oligandrum</name>
    <name type="common">Mycoparasitic fungus</name>
    <dbReference type="NCBI Taxonomy" id="41045"/>
    <lineage>
        <taxon>Eukaryota</taxon>
        <taxon>Sar</taxon>
        <taxon>Stramenopiles</taxon>
        <taxon>Oomycota</taxon>
        <taxon>Peronosporomycetes</taxon>
        <taxon>Pythiales</taxon>
        <taxon>Pythiaceae</taxon>
        <taxon>Pythium</taxon>
    </lineage>
</organism>
<evidence type="ECO:0000313" key="6">
    <source>
        <dbReference type="Proteomes" id="UP000794436"/>
    </source>
</evidence>
<dbReference type="CDD" id="cd00839">
    <property type="entry name" value="MPP_PAPs"/>
    <property type="match status" value="1"/>
</dbReference>
<accession>A0A8K1CPI6</accession>
<dbReference type="Pfam" id="PF16656">
    <property type="entry name" value="Pur_ac_phosph_N"/>
    <property type="match status" value="1"/>
</dbReference>
<dbReference type="OrthoDB" id="45007at2759"/>
<dbReference type="PANTHER" id="PTHR45867">
    <property type="entry name" value="PURPLE ACID PHOSPHATASE"/>
    <property type="match status" value="1"/>
</dbReference>
<sequence>MRVTSLLLPILGAIAHVHADEVSDLMGVVRAAAPEGANDLACKYDIKKLKCVPEDSCAYEFKLGDLTPSQSCRVKKTDAVQLKPQQLHVAFAGEKAGTGLTFSWTTYSEVKDPAVWIGTSDQDLKLAEATVEVKTYYKDEKYSLYNYHATVTGLTPHTQYSYRVGSKASADQQSAVTRVTTARSSDDQEEFDIAIYGDMGVDDNAQKTFKYVLANLPGKVDFVFHLGDISYADNAGLLTPSEGVGFFYEETYNKFMDEISPVSSTLPYMVLVGNHEAECHSAVCMLSSSKKDQLGNYKAFNTRFKMPSKESGGSQNMWYSFEHGPIHFTTINTETDYPDAPNNSYTFREYGGFGDQLTWLENDLKKADANRANTPWLIVMMHRAIYTLTMCDKNGAPKGEALPVQKAFEDLFIKYKVDQVISGHVHLYSRHYPIAKNQPVMDGVSQDGKTYTNPKAPVYLISGAAGCSEGHKDYDENLKTSWNAVMNNKEYGITKVRVSRKSLSWQFISAESGKVLDDFVITKS</sequence>
<feature type="domain" description="Fibronectin type-III" evidence="4">
    <location>
        <begin position="83"/>
        <end position="187"/>
    </location>
</feature>
<keyword evidence="6" id="KW-1185">Reference proteome</keyword>
<dbReference type="SUPFAM" id="SSF56300">
    <property type="entry name" value="Metallo-dependent phosphatases"/>
    <property type="match status" value="1"/>
</dbReference>
<dbReference type="PANTHER" id="PTHR45867:SF3">
    <property type="entry name" value="ACID PHOSPHATASE TYPE 7"/>
    <property type="match status" value="1"/>
</dbReference>
<evidence type="ECO:0000313" key="5">
    <source>
        <dbReference type="EMBL" id="TMW66874.1"/>
    </source>
</evidence>
<dbReference type="InterPro" id="IPR041792">
    <property type="entry name" value="MPP_PAP"/>
</dbReference>
<feature type="chain" id="PRO_5035490293" description="Purple acid phosphatase" evidence="3">
    <location>
        <begin position="20"/>
        <end position="524"/>
    </location>
</feature>
<comment type="similarity">
    <text evidence="3">Belongs to the metallophosphoesterase superfamily. Purple acid phosphatase family.</text>
</comment>
<dbReference type="Pfam" id="PF14008">
    <property type="entry name" value="Metallophos_C"/>
    <property type="match status" value="1"/>
</dbReference>
<keyword evidence="3" id="KW-0378">Hydrolase</keyword>
<dbReference type="Gene3D" id="2.60.40.380">
    <property type="entry name" value="Purple acid phosphatase-like, N-terminal"/>
    <property type="match status" value="1"/>
</dbReference>
<gene>
    <name evidence="5" type="ORF">Poli38472_011990</name>
</gene>
<dbReference type="SUPFAM" id="SSF49363">
    <property type="entry name" value="Purple acid phosphatase, N-terminal domain"/>
    <property type="match status" value="1"/>
</dbReference>